<evidence type="ECO:0000259" key="3">
    <source>
        <dbReference type="Pfam" id="PF20454"/>
    </source>
</evidence>
<proteinExistence type="inferred from homology"/>
<organism evidence="4 5">
    <name type="scientific">Anaerovibrio slackiae</name>
    <dbReference type="NCBI Taxonomy" id="2652309"/>
    <lineage>
        <taxon>Bacteria</taxon>
        <taxon>Bacillati</taxon>
        <taxon>Bacillota</taxon>
        <taxon>Negativicutes</taxon>
        <taxon>Selenomonadales</taxon>
        <taxon>Selenomonadaceae</taxon>
        <taxon>Anaerovibrio</taxon>
    </lineage>
</organism>
<name>A0A6I2UCD1_9FIRM</name>
<sequence length="667" mass="75496">MPVFSLPRKKARLSLRTGNRRSETERRRITDIKFAGYEDTKCIQVDSPSHLYLAGKAMIPTHNSDIMNNVIGRFAHLDPCPIMMIQPTIEMAEDFSKSRIAPMIRDTKVLNGLFYDIKSKNGKGEAKTRDGNNTILSKIFPGGRLIMCGANSPAGLASRPVRILLADEVDRFPASAGGEGDPVGLAEKRMTTFWNRVMGLFSTPTNEGESRIADEYLAGTQEEWQHQCPNCGEYHALHYVDMEADYSEHEDKKKRKIIVVNDVKWVCPDCGFKFSEQEIKTTLQKYVPQNPEAIQNGIRSFWLNAFTSPWLSWKQIMTEWLEARGDANREKVIVNTRFGEPYSLNDNTIDALPLMKRREQYGAALPDGVLLLTAAVDTQDNRLEYEVCGWGFGEACWGIVKGMILSKPDEAATWQELNGILDRIYTFADGTGMKIARTFIDSGGHYTEFVYRYCEKNLGSGRFPIKGYANRPGIPLVYKLGKDVACKVPLVILGVDDGKQQVFNRLGVEEIGDKYFHFGRDGDEDLPYRGYDEVYFKGLLSEEKRLVKRNGVLKNVWIPKSGVRNEPLDLRVYNLAAMQSMKPDWGLLYEQLHGQKPPSGEANDVSDSDTHSKTSGLVASRYVPPEKRTKSRFSRRDNEENGELAPKREHHSRKNVAKCSSYTPNYY</sequence>
<feature type="domain" description="Terminase large subunit GpA endonuclease" evidence="3">
    <location>
        <begin position="298"/>
        <end position="583"/>
    </location>
</feature>
<dbReference type="AlphaFoldDB" id="A0A6I2UCD1"/>
<evidence type="ECO:0000313" key="4">
    <source>
        <dbReference type="EMBL" id="MSU09193.1"/>
    </source>
</evidence>
<dbReference type="GO" id="GO:0004519">
    <property type="term" value="F:endonuclease activity"/>
    <property type="evidence" value="ECO:0007669"/>
    <property type="project" value="InterPro"/>
</dbReference>
<feature type="compositionally biased region" description="Polar residues" evidence="1">
    <location>
        <begin position="658"/>
        <end position="667"/>
    </location>
</feature>
<dbReference type="PANTHER" id="PTHR34413">
    <property type="entry name" value="PROPHAGE TAIL FIBER ASSEMBLY PROTEIN HOMOLOG TFAE-RELATED-RELATED"/>
    <property type="match status" value="1"/>
</dbReference>
<dbReference type="GO" id="GO:0016887">
    <property type="term" value="F:ATP hydrolysis activity"/>
    <property type="evidence" value="ECO:0007669"/>
    <property type="project" value="InterPro"/>
</dbReference>
<feature type="domain" description="Phage terminase large subunit GpA ATPase" evidence="2">
    <location>
        <begin position="64"/>
        <end position="281"/>
    </location>
</feature>
<dbReference type="InterPro" id="IPR046454">
    <property type="entry name" value="GpA_endonuclease"/>
</dbReference>
<dbReference type="PANTHER" id="PTHR34413:SF2">
    <property type="entry name" value="PROPHAGE TAIL FIBER ASSEMBLY PROTEIN HOMOLOG TFAE-RELATED"/>
    <property type="match status" value="1"/>
</dbReference>
<dbReference type="InterPro" id="IPR008866">
    <property type="entry name" value="Phage_lambda_GpA-like"/>
</dbReference>
<gene>
    <name evidence="4" type="ORF">FYJ84_09375</name>
</gene>
<evidence type="ECO:0000256" key="1">
    <source>
        <dbReference type="SAM" id="MobiDB-lite"/>
    </source>
</evidence>
<dbReference type="Pfam" id="PF05876">
    <property type="entry name" value="GpA_ATPase"/>
    <property type="match status" value="1"/>
</dbReference>
<accession>A0A6I2UCD1</accession>
<dbReference type="EMBL" id="VUNR01000018">
    <property type="protein sequence ID" value="MSU09193.1"/>
    <property type="molecule type" value="Genomic_DNA"/>
</dbReference>
<comment type="caution">
    <text evidence="4">The sequence shown here is derived from an EMBL/GenBank/DDBJ whole genome shotgun (WGS) entry which is preliminary data.</text>
</comment>
<dbReference type="Proteomes" id="UP000433181">
    <property type="component" value="Unassembled WGS sequence"/>
</dbReference>
<dbReference type="Pfam" id="PF20454">
    <property type="entry name" value="GpA_nuclease"/>
    <property type="match status" value="1"/>
</dbReference>
<evidence type="ECO:0000259" key="2">
    <source>
        <dbReference type="Pfam" id="PF05876"/>
    </source>
</evidence>
<keyword evidence="5" id="KW-1185">Reference proteome</keyword>
<dbReference type="InterPro" id="IPR046453">
    <property type="entry name" value="GpA_ATPase"/>
</dbReference>
<dbReference type="GO" id="GO:0005524">
    <property type="term" value="F:ATP binding"/>
    <property type="evidence" value="ECO:0007669"/>
    <property type="project" value="InterPro"/>
</dbReference>
<protein>
    <submittedName>
        <fullName evidence="4">Terminase</fullName>
    </submittedName>
</protein>
<dbReference type="InterPro" id="IPR051220">
    <property type="entry name" value="TFA_Chaperone"/>
</dbReference>
<feature type="compositionally biased region" description="Basic and acidic residues" evidence="1">
    <location>
        <begin position="624"/>
        <end position="639"/>
    </location>
</feature>
<feature type="region of interest" description="Disordered" evidence="1">
    <location>
        <begin position="592"/>
        <end position="667"/>
    </location>
</feature>
<reference evidence="4 5" key="1">
    <citation type="submission" date="2019-08" db="EMBL/GenBank/DDBJ databases">
        <title>In-depth cultivation of the pig gut microbiome towards novel bacterial diversity and tailored functional studies.</title>
        <authorList>
            <person name="Wylensek D."/>
            <person name="Hitch T.C.A."/>
            <person name="Clavel T."/>
        </authorList>
    </citation>
    <scope>NUCLEOTIDE SEQUENCE [LARGE SCALE GENOMIC DNA]</scope>
    <source>
        <strain evidence="4 5">WCA-693-APC-5D-A</strain>
    </source>
</reference>
<evidence type="ECO:0000313" key="5">
    <source>
        <dbReference type="Proteomes" id="UP000433181"/>
    </source>
</evidence>
<dbReference type="HAMAP" id="MF_04144">
    <property type="entry name" value="TERL_LAMBDA"/>
    <property type="match status" value="1"/>
</dbReference>